<dbReference type="Proteomes" id="UP000831113">
    <property type="component" value="Chromosome"/>
</dbReference>
<protein>
    <submittedName>
        <fullName evidence="1">Ferritin-like domain-containing protein</fullName>
    </submittedName>
</protein>
<evidence type="ECO:0000313" key="2">
    <source>
        <dbReference type="Proteomes" id="UP000831113"/>
    </source>
</evidence>
<gene>
    <name evidence="1" type="ORF">MTX78_18635</name>
</gene>
<dbReference type="InterPro" id="IPR009078">
    <property type="entry name" value="Ferritin-like_SF"/>
</dbReference>
<accession>A0ABY4CV37</accession>
<keyword evidence="2" id="KW-1185">Reference proteome</keyword>
<sequence>MNILKLLADLAATPTTQFENSTPRREALGELRRIGAKTLAAALPLGLGALPTQARTTRTILDSLQLALQLERLQSAFYTRALTAPASFFPADGSIRASIVKMQAHQQQHVALLTRLISSNAAIPALPTYDFTGSKNNTQPALFPNVFSNFDQFLTLAQLLEDTGVRAYKAQVEFLTADNYTLQTALQLHSTEARHAARIRTIRRQRAAVVKPWPSPTDASITVAGKTDVVYATEHATTQVIYQAPTSTGAAGTYKPVPFRLLPIGSGMELLTVSVPEAFDEPLSAEEAEALLGLFTY</sequence>
<reference evidence="1 2" key="1">
    <citation type="submission" date="2022-03" db="EMBL/GenBank/DDBJ databases">
        <title>Hymenobactersp. isolated from the air.</title>
        <authorList>
            <person name="Won M."/>
            <person name="Kwon S.-W."/>
        </authorList>
    </citation>
    <scope>NUCLEOTIDE SEQUENCE [LARGE SCALE GENOMIC DNA]</scope>
    <source>
        <strain evidence="1 2">KACC 21982</strain>
    </source>
</reference>
<name>A0ABY4CV37_9BACT</name>
<dbReference type="Pfam" id="PF13668">
    <property type="entry name" value="Ferritin_2"/>
    <property type="match status" value="1"/>
</dbReference>
<organism evidence="1 2">
    <name type="scientific">Hymenobacter tibetensis</name>
    <dbReference type="NCBI Taxonomy" id="497967"/>
    <lineage>
        <taxon>Bacteria</taxon>
        <taxon>Pseudomonadati</taxon>
        <taxon>Bacteroidota</taxon>
        <taxon>Cytophagia</taxon>
        <taxon>Cytophagales</taxon>
        <taxon>Hymenobacteraceae</taxon>
        <taxon>Hymenobacter</taxon>
    </lineage>
</organism>
<proteinExistence type="predicted"/>
<evidence type="ECO:0000313" key="1">
    <source>
        <dbReference type="EMBL" id="UOG74125.1"/>
    </source>
</evidence>
<dbReference type="SUPFAM" id="SSF47240">
    <property type="entry name" value="Ferritin-like"/>
    <property type="match status" value="1"/>
</dbReference>
<dbReference type="RefSeq" id="WP_243797340.1">
    <property type="nucleotide sequence ID" value="NZ_CP094669.1"/>
</dbReference>
<dbReference type="EMBL" id="CP094669">
    <property type="protein sequence ID" value="UOG74125.1"/>
    <property type="molecule type" value="Genomic_DNA"/>
</dbReference>